<dbReference type="EMBL" id="UINC01000776">
    <property type="protein sequence ID" value="SUZ60956.1"/>
    <property type="molecule type" value="Genomic_DNA"/>
</dbReference>
<gene>
    <name evidence="1" type="ORF">METZ01_LOCUS13810</name>
</gene>
<dbReference type="PROSITE" id="PS51257">
    <property type="entry name" value="PROKAR_LIPOPROTEIN"/>
    <property type="match status" value="1"/>
</dbReference>
<evidence type="ECO:0000313" key="1">
    <source>
        <dbReference type="EMBL" id="SUZ60956.1"/>
    </source>
</evidence>
<sequence length="293" mass="33723">MKFRIIVFVIFFLSCSESKLLVEHQIWKEKRMNALFADDGYLNLAGLYSIDSGYYTMGSDETSDLKLPDIFPKNFAKIYVTDSIISFDYYDEVIYKDSIKTKKATIKIHNKAEYFSWKSFIWFVHMGSGVKAIRLRDLDHPMLSDQLIINYFPYSKKMIIEGKFKKYKEDKTRKSFNIQGGMFEEKIPGIITFSIKGHQYSLEPTLSGSGKFFVVFADKTSGNETYGGGRFLYINPPDENQKVILDFNKSYNPPCGFSIFTTCPVATFQNTLPIKIKAGEKNYNGISFSSVYE</sequence>
<evidence type="ECO:0008006" key="2">
    <source>
        <dbReference type="Google" id="ProtNLM"/>
    </source>
</evidence>
<name>A0A381P1Y4_9ZZZZ</name>
<organism evidence="1">
    <name type="scientific">marine metagenome</name>
    <dbReference type="NCBI Taxonomy" id="408172"/>
    <lineage>
        <taxon>unclassified sequences</taxon>
        <taxon>metagenomes</taxon>
        <taxon>ecological metagenomes</taxon>
    </lineage>
</organism>
<accession>A0A381P1Y4</accession>
<proteinExistence type="predicted"/>
<dbReference type="InterPro" id="IPR012467">
    <property type="entry name" value="DUF1684"/>
</dbReference>
<dbReference type="Pfam" id="PF07920">
    <property type="entry name" value="DUF1684"/>
    <property type="match status" value="1"/>
</dbReference>
<protein>
    <recommendedName>
        <fullName evidence="2">DUF1684 domain-containing protein</fullName>
    </recommendedName>
</protein>
<dbReference type="PANTHER" id="PTHR41913:SF1">
    <property type="entry name" value="DUF1684 DOMAIN-CONTAINING PROTEIN"/>
    <property type="match status" value="1"/>
</dbReference>
<dbReference type="AlphaFoldDB" id="A0A381P1Y4"/>
<reference evidence="1" key="1">
    <citation type="submission" date="2018-05" db="EMBL/GenBank/DDBJ databases">
        <authorList>
            <person name="Lanie J.A."/>
            <person name="Ng W.-L."/>
            <person name="Kazmierczak K.M."/>
            <person name="Andrzejewski T.M."/>
            <person name="Davidsen T.M."/>
            <person name="Wayne K.J."/>
            <person name="Tettelin H."/>
            <person name="Glass J.I."/>
            <person name="Rusch D."/>
            <person name="Podicherti R."/>
            <person name="Tsui H.-C.T."/>
            <person name="Winkler M.E."/>
        </authorList>
    </citation>
    <scope>NUCLEOTIDE SEQUENCE</scope>
</reference>
<dbReference type="PANTHER" id="PTHR41913">
    <property type="entry name" value="DUF1684 DOMAIN-CONTAINING PROTEIN"/>
    <property type="match status" value="1"/>
</dbReference>